<evidence type="ECO:0000313" key="2">
    <source>
        <dbReference type="EMBL" id="KAF0924744.1"/>
    </source>
</evidence>
<dbReference type="Proteomes" id="UP000479710">
    <property type="component" value="Unassembled WGS sequence"/>
</dbReference>
<feature type="compositionally biased region" description="Low complexity" evidence="1">
    <location>
        <begin position="126"/>
        <end position="138"/>
    </location>
</feature>
<proteinExistence type="predicted"/>
<dbReference type="AlphaFoldDB" id="A0A6G1EK09"/>
<keyword evidence="3" id="KW-1185">Reference proteome</keyword>
<evidence type="ECO:0000313" key="3">
    <source>
        <dbReference type="Proteomes" id="UP000479710"/>
    </source>
</evidence>
<feature type="region of interest" description="Disordered" evidence="1">
    <location>
        <begin position="1"/>
        <end position="31"/>
    </location>
</feature>
<comment type="caution">
    <text evidence="2">The sequence shown here is derived from an EMBL/GenBank/DDBJ whole genome shotgun (WGS) entry which is preliminary data.</text>
</comment>
<organism evidence="2 3">
    <name type="scientific">Oryza meyeriana var. granulata</name>
    <dbReference type="NCBI Taxonomy" id="110450"/>
    <lineage>
        <taxon>Eukaryota</taxon>
        <taxon>Viridiplantae</taxon>
        <taxon>Streptophyta</taxon>
        <taxon>Embryophyta</taxon>
        <taxon>Tracheophyta</taxon>
        <taxon>Spermatophyta</taxon>
        <taxon>Magnoliopsida</taxon>
        <taxon>Liliopsida</taxon>
        <taxon>Poales</taxon>
        <taxon>Poaceae</taxon>
        <taxon>BOP clade</taxon>
        <taxon>Oryzoideae</taxon>
        <taxon>Oryzeae</taxon>
        <taxon>Oryzinae</taxon>
        <taxon>Oryza</taxon>
        <taxon>Oryza meyeriana</taxon>
    </lineage>
</organism>
<name>A0A6G1EK09_9ORYZ</name>
<evidence type="ECO:0000256" key="1">
    <source>
        <dbReference type="SAM" id="MobiDB-lite"/>
    </source>
</evidence>
<feature type="region of interest" description="Disordered" evidence="1">
    <location>
        <begin position="107"/>
        <end position="160"/>
    </location>
</feature>
<accession>A0A6G1EK09</accession>
<sequence length="208" mass="21521">MGGWIGGKGILPWPCSEDDEVARPLPGEDTNGVTVAEELPVEPTVARNVAEIDTRKPAEEAPAKLKKFGADELAELAAVKPTVVCSDKPMDVDAFVPEDEGIALKPAGEVSLDVEDAPSPSGSHKALGPASPSSLPSGEVASGSHKTVSASLKPKVNDARKNKVKLALPASCSKTPLPASGKGKEVAVVPKLSEASAKKTEQKIYRSN</sequence>
<reference evidence="2 3" key="1">
    <citation type="submission" date="2019-11" db="EMBL/GenBank/DDBJ databases">
        <title>Whole genome sequence of Oryza granulata.</title>
        <authorList>
            <person name="Li W."/>
        </authorList>
    </citation>
    <scope>NUCLEOTIDE SEQUENCE [LARGE SCALE GENOMIC DNA]</scope>
    <source>
        <strain evidence="3">cv. Menghai</strain>
        <tissue evidence="2">Leaf</tissue>
    </source>
</reference>
<dbReference type="EMBL" id="SPHZ02000003">
    <property type="protein sequence ID" value="KAF0924744.1"/>
    <property type="molecule type" value="Genomic_DNA"/>
</dbReference>
<gene>
    <name evidence="2" type="ORF">E2562_014546</name>
</gene>
<protein>
    <submittedName>
        <fullName evidence="2">Uncharacterized protein</fullName>
    </submittedName>
</protein>